<dbReference type="RefSeq" id="WP_068426087.1">
    <property type="nucleotide sequence ID" value="NZ_LVHI01000012.1"/>
</dbReference>
<comment type="caution">
    <text evidence="2">The sequence shown here is derived from an EMBL/GenBank/DDBJ whole genome shotgun (WGS) entry which is preliminary data.</text>
</comment>
<organism evidence="2 3">
    <name type="scientific">Rhodococcoides kyotonense</name>
    <dbReference type="NCBI Taxonomy" id="398843"/>
    <lineage>
        <taxon>Bacteria</taxon>
        <taxon>Bacillati</taxon>
        <taxon>Actinomycetota</taxon>
        <taxon>Actinomycetes</taxon>
        <taxon>Mycobacteriales</taxon>
        <taxon>Nocardiaceae</taxon>
        <taxon>Rhodococcoides</taxon>
    </lineage>
</organism>
<reference evidence="2 3" key="1">
    <citation type="submission" date="2016-03" db="EMBL/GenBank/DDBJ databases">
        <title>Genome sequence of Rhodococcus kyotonensis KB10.</title>
        <authorList>
            <person name="Jeong H."/>
            <person name="Hong C.E."/>
            <person name="Jo S.H."/>
            <person name="Park J.M."/>
        </authorList>
    </citation>
    <scope>NUCLEOTIDE SEQUENCE [LARGE SCALE GENOMIC DNA]</scope>
    <source>
        <strain evidence="2 3">KB10</strain>
    </source>
</reference>
<evidence type="ECO:0008006" key="4">
    <source>
        <dbReference type="Google" id="ProtNLM"/>
    </source>
</evidence>
<dbReference type="AlphaFoldDB" id="A0A177YHA6"/>
<feature type="chain" id="PRO_5039670131" description="DUF732 domain-containing protein" evidence="1">
    <location>
        <begin position="20"/>
        <end position="135"/>
    </location>
</feature>
<dbReference type="Proteomes" id="UP000077519">
    <property type="component" value="Unassembled WGS sequence"/>
</dbReference>
<dbReference type="PROSITE" id="PS51257">
    <property type="entry name" value="PROKAR_LIPOPROTEIN"/>
    <property type="match status" value="1"/>
</dbReference>
<dbReference type="EMBL" id="LVHI01000012">
    <property type="protein sequence ID" value="OAK54946.1"/>
    <property type="molecule type" value="Genomic_DNA"/>
</dbReference>
<protein>
    <recommendedName>
        <fullName evidence="4">DUF732 domain-containing protein</fullName>
    </recommendedName>
</protein>
<evidence type="ECO:0000313" key="3">
    <source>
        <dbReference type="Proteomes" id="UP000077519"/>
    </source>
</evidence>
<accession>A0A177YHA6</accession>
<evidence type="ECO:0000313" key="2">
    <source>
        <dbReference type="EMBL" id="OAK54946.1"/>
    </source>
</evidence>
<name>A0A177YHA6_9NOCA</name>
<keyword evidence="1" id="KW-0732">Signal</keyword>
<keyword evidence="3" id="KW-1185">Reference proteome</keyword>
<evidence type="ECO:0000256" key="1">
    <source>
        <dbReference type="SAM" id="SignalP"/>
    </source>
</evidence>
<sequence length="135" mass="13911">MKFRTLALTSGLSLALVVAGCSSEDQSEANQTLDNAAGSASSVAASLGEQAGNLFDDAKVEAFVVAFRTQFGALADSRDDNAIKALLNSTCAEIASGTDESTVVSELEVEAASGDVRPSTEQAQRIYDQAKLACS</sequence>
<gene>
    <name evidence="2" type="ORF">A3K89_03890</name>
</gene>
<feature type="signal peptide" evidence="1">
    <location>
        <begin position="1"/>
        <end position="19"/>
    </location>
</feature>
<proteinExistence type="predicted"/>